<keyword evidence="5" id="KW-0347">Helicase</keyword>
<dbReference type="Gene3D" id="1.10.3380.10">
    <property type="entry name" value="Sec63 N-terminal domain-like domain"/>
    <property type="match status" value="1"/>
</dbReference>
<dbReference type="InterPro" id="IPR036388">
    <property type="entry name" value="WH-like_DNA-bd_sf"/>
</dbReference>
<dbReference type="GO" id="GO:0016787">
    <property type="term" value="F:hydrolase activity"/>
    <property type="evidence" value="ECO:0007669"/>
    <property type="project" value="UniProtKB-KW"/>
</dbReference>
<evidence type="ECO:0000256" key="4">
    <source>
        <dbReference type="ARBA" id="ARBA00022801"/>
    </source>
</evidence>
<comment type="subcellular location">
    <subcellularLocation>
        <location evidence="1">Nucleus</location>
    </subcellularLocation>
</comment>
<evidence type="ECO:0000256" key="6">
    <source>
        <dbReference type="ARBA" id="ARBA00022840"/>
    </source>
</evidence>
<keyword evidence="10" id="KW-0469">Meiosis</keyword>
<feature type="compositionally biased region" description="Basic and acidic residues" evidence="17">
    <location>
        <begin position="1001"/>
        <end position="1011"/>
    </location>
</feature>
<dbReference type="PANTHER" id="PTHR47835:SF3">
    <property type="entry name" value="HELICASE FOR MEIOSIS 1"/>
    <property type="match status" value="1"/>
</dbReference>
<dbReference type="PROSITE" id="PS51194">
    <property type="entry name" value="HELICASE_CTER"/>
    <property type="match status" value="1"/>
</dbReference>
<dbReference type="GO" id="GO:0007131">
    <property type="term" value="P:reciprocal meiotic recombination"/>
    <property type="evidence" value="ECO:0007669"/>
    <property type="project" value="UniProtKB-ARBA"/>
</dbReference>
<accession>A0A8K0H2R9</accession>
<evidence type="ECO:0000256" key="12">
    <source>
        <dbReference type="ARBA" id="ARBA00034808"/>
    </source>
</evidence>
<dbReference type="InterPro" id="IPR027417">
    <property type="entry name" value="P-loop_NTPase"/>
</dbReference>
<dbReference type="FunFam" id="1.10.10.10:FF:000012">
    <property type="entry name" value="U5 small nuclear ribonucleoprotein helicase"/>
    <property type="match status" value="1"/>
</dbReference>
<dbReference type="GO" id="GO:0005524">
    <property type="term" value="F:ATP binding"/>
    <property type="evidence" value="ECO:0007669"/>
    <property type="project" value="UniProtKB-KW"/>
</dbReference>
<organism evidence="20 21">
    <name type="scientific">Rhamnella rubrinervis</name>
    <dbReference type="NCBI Taxonomy" id="2594499"/>
    <lineage>
        <taxon>Eukaryota</taxon>
        <taxon>Viridiplantae</taxon>
        <taxon>Streptophyta</taxon>
        <taxon>Embryophyta</taxon>
        <taxon>Tracheophyta</taxon>
        <taxon>Spermatophyta</taxon>
        <taxon>Magnoliopsida</taxon>
        <taxon>eudicotyledons</taxon>
        <taxon>Gunneridae</taxon>
        <taxon>Pentapetalae</taxon>
        <taxon>rosids</taxon>
        <taxon>fabids</taxon>
        <taxon>Rosales</taxon>
        <taxon>Rhamnaceae</taxon>
        <taxon>rhamnoid group</taxon>
        <taxon>Rhamneae</taxon>
        <taxon>Rhamnella</taxon>
    </lineage>
</organism>
<name>A0A8K0H2R9_9ROSA</name>
<dbReference type="EC" id="5.6.2.4" evidence="12"/>
<evidence type="ECO:0000256" key="17">
    <source>
        <dbReference type="SAM" id="MobiDB-lite"/>
    </source>
</evidence>
<evidence type="ECO:0000256" key="5">
    <source>
        <dbReference type="ARBA" id="ARBA00022806"/>
    </source>
</evidence>
<dbReference type="Pfam" id="PF23445">
    <property type="entry name" value="WHD_SNRNP200"/>
    <property type="match status" value="1"/>
</dbReference>
<dbReference type="SUPFAM" id="SSF52540">
    <property type="entry name" value="P-loop containing nucleoside triphosphate hydrolases"/>
    <property type="match status" value="1"/>
</dbReference>
<evidence type="ECO:0000259" key="18">
    <source>
        <dbReference type="PROSITE" id="PS51192"/>
    </source>
</evidence>
<dbReference type="InterPro" id="IPR011545">
    <property type="entry name" value="DEAD/DEAH_box_helicase_dom"/>
</dbReference>
<evidence type="ECO:0000313" key="20">
    <source>
        <dbReference type="EMBL" id="KAF3444625.1"/>
    </source>
</evidence>
<dbReference type="SMART" id="SM00973">
    <property type="entry name" value="Sec63"/>
    <property type="match status" value="1"/>
</dbReference>
<feature type="coiled-coil region" evidence="16">
    <location>
        <begin position="912"/>
        <end position="946"/>
    </location>
</feature>
<keyword evidence="21" id="KW-1185">Reference proteome</keyword>
<dbReference type="InterPro" id="IPR004179">
    <property type="entry name" value="Sec63-dom"/>
</dbReference>
<evidence type="ECO:0000256" key="15">
    <source>
        <dbReference type="ARBA" id="ARBA00093653"/>
    </source>
</evidence>
<evidence type="ECO:0000256" key="16">
    <source>
        <dbReference type="SAM" id="Coils"/>
    </source>
</evidence>
<dbReference type="InterPro" id="IPR014001">
    <property type="entry name" value="Helicase_ATP-bd"/>
</dbReference>
<dbReference type="SMART" id="SM00490">
    <property type="entry name" value="HELICc"/>
    <property type="match status" value="1"/>
</dbReference>
<evidence type="ECO:0000256" key="11">
    <source>
        <dbReference type="ARBA" id="ARBA00034617"/>
    </source>
</evidence>
<feature type="domain" description="Helicase C-terminal" evidence="19">
    <location>
        <begin position="262"/>
        <end position="459"/>
    </location>
</feature>
<dbReference type="InterPro" id="IPR001650">
    <property type="entry name" value="Helicase_C-like"/>
</dbReference>
<evidence type="ECO:0000256" key="8">
    <source>
        <dbReference type="ARBA" id="ARBA00023235"/>
    </source>
</evidence>
<evidence type="ECO:0000256" key="14">
    <source>
        <dbReference type="ARBA" id="ARBA00093647"/>
    </source>
</evidence>
<sequence>MDSYTLKCVSDLPAPFRSTFSFRYFNSLQSECFPVCFHSDANMVVSAPTGSGKTVLFELCILRLLSRFISEEKFIHVKGTLKTIYIAPSKALVQEKLRDWNQKFGSWGINCLELTGDNESYSLRNIQEADIILTTPEKFDAVTRHSLKGGGLSFFSDIALLLIDEVHLLNDPRGAALEAIVSRIKILAQNPDMKLSSLANVRFLAVSATIPNIEDLAEWLKVPVQGIKRFGEEMRPVKLTTKVFGYSPAKNDFLFEKRLQNYIFDILMQYSRGKSALVFCSTRKGAQEAAQCLSHVAMTYGYSNPFIKDKEQQERLREASLSCSDKQMQSYIIYGVGYHNGGLCLKDRNLIESLFLKGDIQILCTTNTLAHGINLPAHTVVIKSTQHFNKEKGLYMEYDRSTVLQMCGRAGRPPFDDTGVVIIMTRRDTVHLYENLLNGCEMVESQLLSCVTEHLTAEIVQLTVSDITRAIEWMKCSYLYVRMKKNPGNYAVKKGISSGRIERHLQEICVQKANELSKHQMIWTDEDGFLLKPLEPARLMTKYYLKFDSMKLIMQTPLNCTLEDALRIISRAEEIAWIQLRRNEKKLLNDINNDKDGRLRFHILSDNGKRKKRIQTREEKIFVLVNDCLTGDPSVRDLSLTQDMNSICSNGCRISKCMKEFFIYKKNYKGTLNSTLLAKSLHQKLWDDSPYLLKQLPGIGMVTAKALHSMGVQSFDALAEADPRRIEIITGRKYPFGNHIKDSLLSLPPKVDLKVEETECQRRDKSKLVVTLTRMTQSLQSIKRHYADMILGSEEDNLILFHEKIRMDEFSSPYSATIFISNPQQGKLTVKADLIFEEYIGLDLHQKLVLIKESSFNLNYKKGKMQPFSSIVPEDVCVIEDQEDTASRAPTEEIHGSIKSKRENGSMPSFNLLDEDLEEEELSAKVNEVERKILTAENIFESIREKAKSLPELVASNVAHSQSTETLNFARKRAREKQLESHSEVEVSEGENIPTWPVDKPYIKPSEEKQSGHKVGGLSPDPEEFTFKSFTGETIFDHIRKKAKNFPPLKTLESDPLKQPELCTDAFGVSTGTKCDDFMGDITLISDLETREVGKDACGNRVGKKVNHSIYSGSPYQTFETTKVSPRVSGTDVADLSSIKMLSFDISMLKDSKGKSDPRITFESRRKQLHSPSVPQKQRFTLATAGKAREAESFLGFETVFSFL</sequence>
<dbReference type="OrthoDB" id="5575at2759"/>
<dbReference type="Gene3D" id="3.40.50.300">
    <property type="entry name" value="P-loop containing nucleotide triphosphate hydrolases"/>
    <property type="match status" value="2"/>
</dbReference>
<dbReference type="Gene3D" id="1.10.150.20">
    <property type="entry name" value="5' to 3' exonuclease, C-terminal subdomain"/>
    <property type="match status" value="1"/>
</dbReference>
<keyword evidence="3" id="KW-0547">Nucleotide-binding</keyword>
<dbReference type="SMART" id="SM00487">
    <property type="entry name" value="DEXDc"/>
    <property type="match status" value="1"/>
</dbReference>
<dbReference type="Pfam" id="PF00270">
    <property type="entry name" value="DEAD"/>
    <property type="match status" value="1"/>
</dbReference>
<keyword evidence="8" id="KW-0413">Isomerase</keyword>
<comment type="catalytic activity">
    <reaction evidence="13">
        <text>ATP + H2O = ADP + phosphate + H(+)</text>
        <dbReference type="Rhea" id="RHEA:13065"/>
        <dbReference type="ChEBI" id="CHEBI:15377"/>
        <dbReference type="ChEBI" id="CHEBI:15378"/>
        <dbReference type="ChEBI" id="CHEBI:30616"/>
        <dbReference type="ChEBI" id="CHEBI:43474"/>
        <dbReference type="ChEBI" id="CHEBI:456216"/>
        <dbReference type="EC" id="5.6.2.4"/>
    </reaction>
</comment>
<dbReference type="InterPro" id="IPR052247">
    <property type="entry name" value="Meiotic_Crossover_Helicase"/>
</dbReference>
<comment type="caution">
    <text evidence="20">The sequence shown here is derived from an EMBL/GenBank/DDBJ whole genome shotgun (WGS) entry which is preliminary data.</text>
</comment>
<dbReference type="SUPFAM" id="SSF158702">
    <property type="entry name" value="Sec63 N-terminal domain-like"/>
    <property type="match status" value="1"/>
</dbReference>
<dbReference type="FunFam" id="1.10.150.20:FF:000077">
    <property type="entry name" value="DExH-box ATP-dependent RNA helicase DExH17"/>
    <property type="match status" value="1"/>
</dbReference>
<evidence type="ECO:0000256" key="1">
    <source>
        <dbReference type="ARBA" id="ARBA00004123"/>
    </source>
</evidence>
<dbReference type="Pfam" id="PF02889">
    <property type="entry name" value="Sec63"/>
    <property type="match status" value="1"/>
</dbReference>
<dbReference type="GO" id="GO:0043138">
    <property type="term" value="F:3'-5' DNA helicase activity"/>
    <property type="evidence" value="ECO:0007669"/>
    <property type="project" value="UniProtKB-EC"/>
</dbReference>
<feature type="region of interest" description="Disordered" evidence="17">
    <location>
        <begin position="886"/>
        <end position="909"/>
    </location>
</feature>
<evidence type="ECO:0000256" key="10">
    <source>
        <dbReference type="ARBA" id="ARBA00023254"/>
    </source>
</evidence>
<reference evidence="20" key="1">
    <citation type="submission" date="2020-03" db="EMBL/GenBank/DDBJ databases">
        <title>A high-quality chromosome-level genome assembly of a woody plant with both climbing and erect habits, Rhamnella rubrinervis.</title>
        <authorList>
            <person name="Lu Z."/>
            <person name="Yang Y."/>
            <person name="Zhu X."/>
            <person name="Sun Y."/>
        </authorList>
    </citation>
    <scope>NUCLEOTIDE SEQUENCE</scope>
    <source>
        <strain evidence="20">BYM</strain>
        <tissue evidence="20">Leaf</tissue>
    </source>
</reference>
<dbReference type="CDD" id="cd18795">
    <property type="entry name" value="SF2_C_Ski2"/>
    <property type="match status" value="1"/>
</dbReference>
<gene>
    <name evidence="20" type="ORF">FNV43_RR14318</name>
</gene>
<feature type="region of interest" description="Disordered" evidence="17">
    <location>
        <begin position="980"/>
        <end position="1023"/>
    </location>
</feature>
<evidence type="ECO:0000259" key="19">
    <source>
        <dbReference type="PROSITE" id="PS51194"/>
    </source>
</evidence>
<evidence type="ECO:0000256" key="13">
    <source>
        <dbReference type="ARBA" id="ARBA00048988"/>
    </source>
</evidence>
<dbReference type="Proteomes" id="UP000796880">
    <property type="component" value="Unassembled WGS sequence"/>
</dbReference>
<dbReference type="InterPro" id="IPR057842">
    <property type="entry name" value="WH_MER3"/>
</dbReference>
<dbReference type="Gene3D" id="1.10.10.10">
    <property type="entry name" value="Winged helix-like DNA-binding domain superfamily/Winged helix DNA-binding domain"/>
    <property type="match status" value="1"/>
</dbReference>
<dbReference type="PROSITE" id="PS51192">
    <property type="entry name" value="HELICASE_ATP_BIND_1"/>
    <property type="match status" value="1"/>
</dbReference>
<evidence type="ECO:0000313" key="21">
    <source>
        <dbReference type="Proteomes" id="UP000796880"/>
    </source>
</evidence>
<dbReference type="FunFam" id="3.40.50.300:FF:001076">
    <property type="entry name" value="ATP-dependent DNA helicase MER3"/>
    <property type="match status" value="1"/>
</dbReference>
<keyword evidence="6" id="KW-0067">ATP-binding</keyword>
<dbReference type="Pfam" id="PF00271">
    <property type="entry name" value="Helicase_C"/>
    <property type="match status" value="1"/>
</dbReference>
<keyword evidence="7" id="KW-0238">DNA-binding</keyword>
<dbReference type="GO" id="GO:0005634">
    <property type="term" value="C:nucleus"/>
    <property type="evidence" value="ECO:0007669"/>
    <property type="project" value="UniProtKB-SubCell"/>
</dbReference>
<dbReference type="PANTHER" id="PTHR47835">
    <property type="entry name" value="HFM1, ATP DEPENDENT DNA HELICASE HOMOLOG"/>
    <property type="match status" value="1"/>
</dbReference>
<keyword evidence="4" id="KW-0378">Hydrolase</keyword>
<evidence type="ECO:0000256" key="7">
    <source>
        <dbReference type="ARBA" id="ARBA00023125"/>
    </source>
</evidence>
<dbReference type="CDD" id="cd18023">
    <property type="entry name" value="DEXHc_HFM1"/>
    <property type="match status" value="1"/>
</dbReference>
<dbReference type="AlphaFoldDB" id="A0A8K0H2R9"/>
<feature type="compositionally biased region" description="Basic and acidic residues" evidence="17">
    <location>
        <begin position="890"/>
        <end position="904"/>
    </location>
</feature>
<protein>
    <recommendedName>
        <fullName evidence="12">DNA 3'-5' helicase</fullName>
        <ecNumber evidence="12">5.6.2.4</ecNumber>
    </recommendedName>
    <alternativeName>
        <fullName evidence="14">DNA 3'-5' helicase MER3</fullName>
    </alternativeName>
    <alternativeName>
        <fullName evidence="15">Protein ROCK-N-ROLLERS</fullName>
    </alternativeName>
</protein>
<keyword evidence="9" id="KW-0539">Nucleus</keyword>
<dbReference type="GO" id="GO:0003677">
    <property type="term" value="F:DNA binding"/>
    <property type="evidence" value="ECO:0007669"/>
    <property type="project" value="UniProtKB-KW"/>
</dbReference>
<evidence type="ECO:0000256" key="3">
    <source>
        <dbReference type="ARBA" id="ARBA00022741"/>
    </source>
</evidence>
<keyword evidence="16" id="KW-0175">Coiled coil</keyword>
<dbReference type="FunFam" id="1.10.3380.10:FF:000008">
    <property type="entry name" value="DExH-box ATP-dependent RNA helicase DExH17"/>
    <property type="match status" value="1"/>
</dbReference>
<comment type="catalytic activity">
    <reaction evidence="11">
        <text>Couples ATP hydrolysis with the unwinding of duplex DNA by translocating in the 3'-5' direction.</text>
        <dbReference type="EC" id="5.6.2.4"/>
    </reaction>
</comment>
<dbReference type="EMBL" id="VOIH02000006">
    <property type="protein sequence ID" value="KAF3444625.1"/>
    <property type="molecule type" value="Genomic_DNA"/>
</dbReference>
<evidence type="ECO:0000256" key="9">
    <source>
        <dbReference type="ARBA" id="ARBA00023242"/>
    </source>
</evidence>
<proteinExistence type="inferred from homology"/>
<feature type="domain" description="Helicase ATP-binding" evidence="18">
    <location>
        <begin position="34"/>
        <end position="228"/>
    </location>
</feature>
<comment type="similarity">
    <text evidence="2">Belongs to the helicase family. SKI2 subfamily.</text>
</comment>
<evidence type="ECO:0000256" key="2">
    <source>
        <dbReference type="ARBA" id="ARBA00010140"/>
    </source>
</evidence>